<evidence type="ECO:0000256" key="3">
    <source>
        <dbReference type="ARBA" id="ARBA00023038"/>
    </source>
</evidence>
<dbReference type="Proteomes" id="UP001460270">
    <property type="component" value="Unassembled WGS sequence"/>
</dbReference>
<dbReference type="InterPro" id="IPR001781">
    <property type="entry name" value="Znf_LIM"/>
</dbReference>
<gene>
    <name evidence="7" type="ORF">WMY93_017764</name>
</gene>
<proteinExistence type="predicted"/>
<dbReference type="PROSITE" id="PS00478">
    <property type="entry name" value="LIM_DOMAIN_1"/>
    <property type="match status" value="1"/>
</dbReference>
<organism evidence="7 8">
    <name type="scientific">Mugilogobius chulae</name>
    <name type="common">yellowstripe goby</name>
    <dbReference type="NCBI Taxonomy" id="88201"/>
    <lineage>
        <taxon>Eukaryota</taxon>
        <taxon>Metazoa</taxon>
        <taxon>Chordata</taxon>
        <taxon>Craniata</taxon>
        <taxon>Vertebrata</taxon>
        <taxon>Euteleostomi</taxon>
        <taxon>Actinopterygii</taxon>
        <taxon>Neopterygii</taxon>
        <taxon>Teleostei</taxon>
        <taxon>Neoteleostei</taxon>
        <taxon>Acanthomorphata</taxon>
        <taxon>Gobiaria</taxon>
        <taxon>Gobiiformes</taxon>
        <taxon>Gobioidei</taxon>
        <taxon>Gobiidae</taxon>
        <taxon>Gobionellinae</taxon>
        <taxon>Mugilogobius</taxon>
    </lineage>
</organism>
<evidence type="ECO:0000313" key="7">
    <source>
        <dbReference type="EMBL" id="KAK7905157.1"/>
    </source>
</evidence>
<feature type="domain" description="LIM zinc-binding" evidence="6">
    <location>
        <begin position="106"/>
        <end position="174"/>
    </location>
</feature>
<keyword evidence="8" id="KW-1185">Reference proteome</keyword>
<sequence>MERDKERIGKETEEKEGRERERDEVREGRMREKHDGRPYCHKPCYAALFGPKGVNIGGAGSYIYEAPANNNSTNVDSAPKTEERKVFAPKAPSKAGSITTFSGEANLCPKCNKKVYFAEKVTSLGKDWHRPCLRCERCSKTLAQEATQSTTGCPTATSPATPSCWAQRREHWWRGKLRLRKGAQCSDRTLRSQPSSNPAPLILLQPKTVSFYPRINHRTSLKVWNCCSFNLAHNKSKQLQHLLLANTIYSSAQLGTHKKEELGRPQQHTDLYQSDSSKKEPLLHRQGVMQEETQSRQDVLLGVRLMMQHGLKFSQKNHRTAQDRVGLLDDLVQPLPVLSVTLSLQQITPARKYRLMLHRVIDGPLE</sequence>
<dbReference type="PANTHER" id="PTHR46074">
    <property type="entry name" value="CYSTEINE-RICH PROTEIN CRIP FAMILY MEMBER"/>
    <property type="match status" value="1"/>
</dbReference>
<keyword evidence="1 4" id="KW-0479">Metal-binding</keyword>
<dbReference type="GO" id="GO:0046872">
    <property type="term" value="F:metal ion binding"/>
    <property type="evidence" value="ECO:0007669"/>
    <property type="project" value="UniProtKB-KW"/>
</dbReference>
<feature type="compositionally biased region" description="Polar residues" evidence="5">
    <location>
        <begin position="266"/>
        <end position="275"/>
    </location>
</feature>
<evidence type="ECO:0000256" key="2">
    <source>
        <dbReference type="ARBA" id="ARBA00022833"/>
    </source>
</evidence>
<evidence type="ECO:0000313" key="8">
    <source>
        <dbReference type="Proteomes" id="UP001460270"/>
    </source>
</evidence>
<feature type="region of interest" description="Disordered" evidence="5">
    <location>
        <begin position="1"/>
        <end position="35"/>
    </location>
</feature>
<evidence type="ECO:0000259" key="6">
    <source>
        <dbReference type="PROSITE" id="PS50023"/>
    </source>
</evidence>
<dbReference type="Pfam" id="PF00412">
    <property type="entry name" value="LIM"/>
    <property type="match status" value="1"/>
</dbReference>
<dbReference type="PANTHER" id="PTHR46074:SF5">
    <property type="entry name" value="LIM DOMAIN-CONTAINING PROTEIN C"/>
    <property type="match status" value="1"/>
</dbReference>
<keyword evidence="2 4" id="KW-0862">Zinc</keyword>
<feature type="region of interest" description="Disordered" evidence="5">
    <location>
        <begin position="257"/>
        <end position="280"/>
    </location>
</feature>
<dbReference type="SMART" id="SM00132">
    <property type="entry name" value="LIM"/>
    <property type="match status" value="1"/>
</dbReference>
<comment type="caution">
    <text evidence="7">The sequence shown here is derived from an EMBL/GenBank/DDBJ whole genome shotgun (WGS) entry which is preliminary data.</text>
</comment>
<evidence type="ECO:0000256" key="1">
    <source>
        <dbReference type="ARBA" id="ARBA00022723"/>
    </source>
</evidence>
<dbReference type="PROSITE" id="PS50023">
    <property type="entry name" value="LIM_DOMAIN_2"/>
    <property type="match status" value="1"/>
</dbReference>
<reference evidence="8" key="1">
    <citation type="submission" date="2024-04" db="EMBL/GenBank/DDBJ databases">
        <title>Salinicola lusitanus LLJ914,a marine bacterium isolated from the Okinawa Trough.</title>
        <authorList>
            <person name="Li J."/>
        </authorList>
    </citation>
    <scope>NUCLEOTIDE SEQUENCE [LARGE SCALE GENOMIC DNA]</scope>
</reference>
<dbReference type="Gene3D" id="2.10.110.10">
    <property type="entry name" value="Cysteine Rich Protein"/>
    <property type="match status" value="1"/>
</dbReference>
<dbReference type="EMBL" id="JBBPFD010000012">
    <property type="protein sequence ID" value="KAK7905157.1"/>
    <property type="molecule type" value="Genomic_DNA"/>
</dbReference>
<name>A0AAW0NZI1_9GOBI</name>
<accession>A0AAW0NZI1</accession>
<evidence type="ECO:0000256" key="4">
    <source>
        <dbReference type="PROSITE-ProRule" id="PRU00125"/>
    </source>
</evidence>
<dbReference type="AlphaFoldDB" id="A0AAW0NZI1"/>
<dbReference type="CDD" id="cd09401">
    <property type="entry name" value="LIM_TLP_like"/>
    <property type="match status" value="1"/>
</dbReference>
<protein>
    <recommendedName>
        <fullName evidence="6">LIM zinc-binding domain-containing protein</fullName>
    </recommendedName>
</protein>
<dbReference type="SUPFAM" id="SSF57716">
    <property type="entry name" value="Glucocorticoid receptor-like (DNA-binding domain)"/>
    <property type="match status" value="2"/>
</dbReference>
<evidence type="ECO:0000256" key="5">
    <source>
        <dbReference type="SAM" id="MobiDB-lite"/>
    </source>
</evidence>
<keyword evidence="3 4" id="KW-0440">LIM domain</keyword>